<dbReference type="GO" id="GO:0009190">
    <property type="term" value="P:cyclic nucleotide biosynthetic process"/>
    <property type="evidence" value="ECO:0007669"/>
    <property type="project" value="InterPro"/>
</dbReference>
<keyword evidence="9" id="KW-1133">Transmembrane helix</keyword>
<dbReference type="PROSITE" id="PS50885">
    <property type="entry name" value="HAMP"/>
    <property type="match status" value="1"/>
</dbReference>
<dbReference type="CDD" id="cd06225">
    <property type="entry name" value="HAMP"/>
    <property type="match status" value="1"/>
</dbReference>
<evidence type="ECO:0000256" key="5">
    <source>
        <dbReference type="ARBA" id="ARBA00022679"/>
    </source>
</evidence>
<dbReference type="Pfam" id="PF00211">
    <property type="entry name" value="Guanylate_cyc"/>
    <property type="match status" value="1"/>
</dbReference>
<comment type="catalytic activity">
    <reaction evidence="1">
        <text>ATP + protein L-histidine = ADP + protein N-phospho-L-histidine.</text>
        <dbReference type="EC" id="2.7.13.3"/>
    </reaction>
</comment>
<dbReference type="STRING" id="395493.BegalDRAFT_0207"/>
<keyword evidence="6 14" id="KW-0418">Kinase</keyword>
<dbReference type="GO" id="GO:0004016">
    <property type="term" value="F:adenylate cyclase activity"/>
    <property type="evidence" value="ECO:0007669"/>
    <property type="project" value="UniProtKB-ARBA"/>
</dbReference>
<keyword evidence="15" id="KW-1185">Reference proteome</keyword>
<dbReference type="InterPro" id="IPR029787">
    <property type="entry name" value="Nucleotide_cyclase"/>
</dbReference>
<dbReference type="SUPFAM" id="SSF158472">
    <property type="entry name" value="HAMP domain-like"/>
    <property type="match status" value="1"/>
</dbReference>
<evidence type="ECO:0000256" key="4">
    <source>
        <dbReference type="ARBA" id="ARBA00022553"/>
    </source>
</evidence>
<dbReference type="CDD" id="cd00082">
    <property type="entry name" value="HisKA"/>
    <property type="match status" value="1"/>
</dbReference>
<dbReference type="SMART" id="SM00387">
    <property type="entry name" value="HATPase_c"/>
    <property type="match status" value="1"/>
</dbReference>
<evidence type="ECO:0000259" key="12">
    <source>
        <dbReference type="PROSITE" id="PS50125"/>
    </source>
</evidence>
<keyword evidence="5" id="KW-0808">Transferase</keyword>
<dbReference type="HOGENOM" id="CLU_290331_0_0_6"/>
<dbReference type="SMART" id="SM00448">
    <property type="entry name" value="REC"/>
    <property type="match status" value="1"/>
</dbReference>
<keyword evidence="7" id="KW-0902">Two-component regulatory system</keyword>
<evidence type="ECO:0000259" key="10">
    <source>
        <dbReference type="PROSITE" id="PS50109"/>
    </source>
</evidence>
<dbReference type="InterPro" id="IPR005467">
    <property type="entry name" value="His_kinase_dom"/>
</dbReference>
<dbReference type="SMART" id="SM00388">
    <property type="entry name" value="HisKA"/>
    <property type="match status" value="1"/>
</dbReference>
<evidence type="ECO:0000259" key="13">
    <source>
        <dbReference type="PROSITE" id="PS50885"/>
    </source>
</evidence>
<keyword evidence="9" id="KW-0812">Transmembrane</keyword>
<dbReference type="SUPFAM" id="SSF55073">
    <property type="entry name" value="Nucleotide cyclase"/>
    <property type="match status" value="1"/>
</dbReference>
<dbReference type="Gene3D" id="3.40.50.2300">
    <property type="match status" value="1"/>
</dbReference>
<protein>
    <recommendedName>
        <fullName evidence="3">histidine kinase</fullName>
        <ecNumber evidence="3">2.7.13.3</ecNumber>
    </recommendedName>
</protein>
<evidence type="ECO:0000313" key="15">
    <source>
        <dbReference type="Proteomes" id="UP000005744"/>
    </source>
</evidence>
<dbReference type="Pfam" id="PF00672">
    <property type="entry name" value="HAMP"/>
    <property type="match status" value="1"/>
</dbReference>
<dbReference type="AlphaFoldDB" id="I3CBY7"/>
<dbReference type="PROSITE" id="PS50109">
    <property type="entry name" value="HIS_KIN"/>
    <property type="match status" value="1"/>
</dbReference>
<evidence type="ECO:0000256" key="1">
    <source>
        <dbReference type="ARBA" id="ARBA00000085"/>
    </source>
</evidence>
<feature type="domain" description="HAMP" evidence="13">
    <location>
        <begin position="329"/>
        <end position="381"/>
    </location>
</feature>
<comment type="subcellular location">
    <subcellularLocation>
        <location evidence="2">Membrane</location>
    </subcellularLocation>
</comment>
<evidence type="ECO:0000313" key="14">
    <source>
        <dbReference type="EMBL" id="EIJ41130.1"/>
    </source>
</evidence>
<feature type="domain" description="Guanylate cyclase" evidence="12">
    <location>
        <begin position="842"/>
        <end position="968"/>
    </location>
</feature>
<dbReference type="CDD" id="cd17574">
    <property type="entry name" value="REC_OmpR"/>
    <property type="match status" value="1"/>
</dbReference>
<evidence type="ECO:0000256" key="7">
    <source>
        <dbReference type="ARBA" id="ARBA00023012"/>
    </source>
</evidence>
<dbReference type="SUPFAM" id="SSF55874">
    <property type="entry name" value="ATPase domain of HSP90 chaperone/DNA topoisomerase II/histidine kinase"/>
    <property type="match status" value="1"/>
</dbReference>
<evidence type="ECO:0000256" key="6">
    <source>
        <dbReference type="ARBA" id="ARBA00022777"/>
    </source>
</evidence>
<dbReference type="SMART" id="SM00304">
    <property type="entry name" value="HAMP"/>
    <property type="match status" value="1"/>
</dbReference>
<feature type="domain" description="Response regulatory" evidence="11">
    <location>
        <begin position="685"/>
        <end position="802"/>
    </location>
</feature>
<dbReference type="SUPFAM" id="SSF47384">
    <property type="entry name" value="Homodimeric domain of signal transducing histidine kinase"/>
    <property type="match status" value="1"/>
</dbReference>
<dbReference type="EMBL" id="JH600070">
    <property type="protein sequence ID" value="EIJ41130.1"/>
    <property type="molecule type" value="Genomic_DNA"/>
</dbReference>
<name>I3CBY7_9GAMM</name>
<keyword evidence="9" id="KW-0472">Membrane</keyword>
<reference evidence="14 15" key="1">
    <citation type="submission" date="2011-11" db="EMBL/GenBank/DDBJ databases">
        <title>Improved High-Quality Draft sequence of Beggiatoa alba B18lD.</title>
        <authorList>
            <consortium name="US DOE Joint Genome Institute"/>
            <person name="Lucas S."/>
            <person name="Han J."/>
            <person name="Lapidus A."/>
            <person name="Cheng J.-F."/>
            <person name="Goodwin L."/>
            <person name="Pitluck S."/>
            <person name="Peters L."/>
            <person name="Mikhailova N."/>
            <person name="Held B."/>
            <person name="Detter J.C."/>
            <person name="Han C."/>
            <person name="Tapia R."/>
            <person name="Land M."/>
            <person name="Hauser L."/>
            <person name="Kyrpides N."/>
            <person name="Ivanova N."/>
            <person name="Pagani I."/>
            <person name="Samuel K."/>
            <person name="Teske A."/>
            <person name="Mueller J."/>
            <person name="Woyke T."/>
        </authorList>
    </citation>
    <scope>NUCLEOTIDE SEQUENCE [LARGE SCALE GENOMIC DNA]</scope>
    <source>
        <strain evidence="14 15">B18LD</strain>
    </source>
</reference>
<dbReference type="Pfam" id="PF00072">
    <property type="entry name" value="Response_reg"/>
    <property type="match status" value="1"/>
</dbReference>
<dbReference type="EC" id="2.7.13.3" evidence="3"/>
<evidence type="ECO:0000256" key="2">
    <source>
        <dbReference type="ARBA" id="ARBA00004370"/>
    </source>
</evidence>
<dbReference type="PROSITE" id="PS50125">
    <property type="entry name" value="GUANYLATE_CYCLASE_2"/>
    <property type="match status" value="1"/>
</dbReference>
<evidence type="ECO:0000256" key="3">
    <source>
        <dbReference type="ARBA" id="ARBA00012438"/>
    </source>
</evidence>
<dbReference type="Gene3D" id="3.30.70.1230">
    <property type="entry name" value="Nucleotide cyclase"/>
    <property type="match status" value="1"/>
</dbReference>
<dbReference type="CDD" id="cd07302">
    <property type="entry name" value="CHD"/>
    <property type="match status" value="1"/>
</dbReference>
<dbReference type="InterPro" id="IPR036890">
    <property type="entry name" value="HATPase_C_sf"/>
</dbReference>
<dbReference type="InterPro" id="IPR003594">
    <property type="entry name" value="HATPase_dom"/>
</dbReference>
<dbReference type="OrthoDB" id="9804645at2"/>
<dbReference type="InterPro" id="IPR003661">
    <property type="entry name" value="HisK_dim/P_dom"/>
</dbReference>
<dbReference type="Gene3D" id="1.10.287.130">
    <property type="match status" value="1"/>
</dbReference>
<dbReference type="InterPro" id="IPR004358">
    <property type="entry name" value="Sig_transdc_His_kin-like_C"/>
</dbReference>
<feature type="modified residue" description="4-aspartylphosphate" evidence="8">
    <location>
        <position position="735"/>
    </location>
</feature>
<evidence type="ECO:0000256" key="9">
    <source>
        <dbReference type="SAM" id="Phobius"/>
    </source>
</evidence>
<dbReference type="InterPro" id="IPR003660">
    <property type="entry name" value="HAMP_dom"/>
</dbReference>
<dbReference type="GO" id="GO:0009927">
    <property type="term" value="F:histidine phosphotransfer kinase activity"/>
    <property type="evidence" value="ECO:0007669"/>
    <property type="project" value="TreeGrafter"/>
</dbReference>
<dbReference type="SMART" id="SM00044">
    <property type="entry name" value="CYCc"/>
    <property type="match status" value="1"/>
</dbReference>
<dbReference type="Gene3D" id="3.30.565.10">
    <property type="entry name" value="Histidine kinase-like ATPase, C-terminal domain"/>
    <property type="match status" value="1"/>
</dbReference>
<dbReference type="PANTHER" id="PTHR43047">
    <property type="entry name" value="TWO-COMPONENT HISTIDINE PROTEIN KINASE"/>
    <property type="match status" value="1"/>
</dbReference>
<dbReference type="InterPro" id="IPR001789">
    <property type="entry name" value="Sig_transdc_resp-reg_receiver"/>
</dbReference>
<dbReference type="eggNOG" id="COG0745">
    <property type="taxonomic scope" value="Bacteria"/>
</dbReference>
<evidence type="ECO:0000259" key="11">
    <source>
        <dbReference type="PROSITE" id="PS50110"/>
    </source>
</evidence>
<dbReference type="PRINTS" id="PR00344">
    <property type="entry name" value="BCTRLSENSOR"/>
</dbReference>
<dbReference type="SUPFAM" id="SSF52172">
    <property type="entry name" value="CheY-like"/>
    <property type="match status" value="1"/>
</dbReference>
<evidence type="ECO:0000256" key="8">
    <source>
        <dbReference type="PROSITE-ProRule" id="PRU00169"/>
    </source>
</evidence>
<dbReference type="Pfam" id="PF02518">
    <property type="entry name" value="HATPase_c"/>
    <property type="match status" value="1"/>
</dbReference>
<dbReference type="Gene3D" id="6.10.340.10">
    <property type="match status" value="1"/>
</dbReference>
<dbReference type="PANTHER" id="PTHR43047:SF72">
    <property type="entry name" value="OSMOSENSING HISTIDINE PROTEIN KINASE SLN1"/>
    <property type="match status" value="1"/>
</dbReference>
<proteinExistence type="predicted"/>
<dbReference type="InterPro" id="IPR001054">
    <property type="entry name" value="A/G_cyclase"/>
</dbReference>
<gene>
    <name evidence="14" type="ORF">BegalDRAFT_0207</name>
</gene>
<feature type="transmembrane region" description="Helical" evidence="9">
    <location>
        <begin position="12"/>
        <end position="37"/>
    </location>
</feature>
<dbReference type="eggNOG" id="COG2114">
    <property type="taxonomic scope" value="Bacteria"/>
</dbReference>
<dbReference type="Proteomes" id="UP000005744">
    <property type="component" value="Unassembled WGS sequence"/>
</dbReference>
<dbReference type="InterPro" id="IPR036097">
    <property type="entry name" value="HisK_dim/P_sf"/>
</dbReference>
<dbReference type="FunFam" id="3.30.565.10:FF:000010">
    <property type="entry name" value="Sensor histidine kinase RcsC"/>
    <property type="match status" value="1"/>
</dbReference>
<dbReference type="PROSITE" id="PS50110">
    <property type="entry name" value="RESPONSE_REGULATORY"/>
    <property type="match status" value="1"/>
</dbReference>
<dbReference type="InterPro" id="IPR011006">
    <property type="entry name" value="CheY-like_superfamily"/>
</dbReference>
<dbReference type="eggNOG" id="COG2205">
    <property type="taxonomic scope" value="Bacteria"/>
</dbReference>
<feature type="domain" description="Histidine kinase" evidence="10">
    <location>
        <begin position="403"/>
        <end position="620"/>
    </location>
</feature>
<dbReference type="GO" id="GO:0005886">
    <property type="term" value="C:plasma membrane"/>
    <property type="evidence" value="ECO:0007669"/>
    <property type="project" value="TreeGrafter"/>
</dbReference>
<sequence>MSRDKQPRYVPLKYMLMGSFLLLIVPILISLSVFDYLNAKKDLEKAYLLLQTQTESNIVNAINLVDAGHKVLESFLEKEIERLFPQFLAAYEAAERNPLNMNLSDLKKQLGGKMDLYIINHQGEVKYTTYTKDLGLDFRKFPDFFEFLDNIRRHGEIKHGRIAVEARTGALRKFSYMPTPDHRYILEMGIQSNEFESLMGGLDLLKIAERLKKLNPSLNEVNIYSQHGHLISDPSYKIDNDKVTLIRRIYIEKNTYQIDKRDKGQIIRYLFVNLKNEKGDSVSDPSKVIELIYNTKMIDEGLNRIAVFHLWLDFIAVILCFLFTFIISAWLTRPIQDLVHSVDVIAQGDLEHPINVKTNNELNLLKQSITIMVDSMSTYIKQIKWQNAELLKLDKLKDDFLSNTSHELRTPINGIIGIAESMIDGATGDLPLEVKNNLSMIVFSGRRLANLVNDILDFSKLKHQHLELQLKPIEIKVVVDVVVAISRPLIGQKKIELVNHIKTDLPVLADENRLQQILYNLIGNAIKFTESGVIEINCRPDGKFLKIMISDTGIGISKEKLQKVFTPFEQADGSISREFGGTGLGLSITKQLVELHGGTIKLESTLNIGTRVSFTLPLSQEPVEQSSQGYLTPLIQRENYRNALPALSAKPSVLTDNQTTTVSASTNTFVEIQQDEKTDRKKSLSILIVDDDPINLQVLENQLKLENYGVTRAANGMAALDAINSGTYFNLILLDIMMPRMSGFEVCRIIREKWGANELPIIMLTAKNQVSDLVDGLQAGANDYLSKPFSKNELLTRIKIHIQLSRVSIAYSNFVPLEFLKLLEKDSIIDVRLGDHVQKYMAVLFADIRSFTTLSESMTPKENFDFINNYLRRVSPVIRVHHGFIDKYIGDALMALFPEKADDAVQAAIDIHRELALFNAAREAQQLVPIKVGIGLHIGTLMLGTIGEEKRMEGTVISDAVNLASRLEGLTKLYGTSLLISGELLAELEDPSRYYFRFLGKVKVKGKNAPVYIFEILDAEPEQIRQRKIATEAIFNQAMEFYYAKQFRVAAKLFQQVLIEMTEDRAADFYLNRCLYYAETGAPLDWQGVEALTEK</sequence>
<organism evidence="14 15">
    <name type="scientific">Beggiatoa alba B18LD</name>
    <dbReference type="NCBI Taxonomy" id="395493"/>
    <lineage>
        <taxon>Bacteria</taxon>
        <taxon>Pseudomonadati</taxon>
        <taxon>Pseudomonadota</taxon>
        <taxon>Gammaproteobacteria</taxon>
        <taxon>Thiotrichales</taxon>
        <taxon>Thiotrichaceae</taxon>
        <taxon>Beggiatoa</taxon>
    </lineage>
</organism>
<dbReference type="Pfam" id="PF00512">
    <property type="entry name" value="HisKA"/>
    <property type="match status" value="1"/>
</dbReference>
<dbReference type="GO" id="GO:0000155">
    <property type="term" value="F:phosphorelay sensor kinase activity"/>
    <property type="evidence" value="ECO:0007669"/>
    <property type="project" value="InterPro"/>
</dbReference>
<feature type="transmembrane region" description="Helical" evidence="9">
    <location>
        <begin position="306"/>
        <end position="331"/>
    </location>
</feature>
<dbReference type="CDD" id="cd16922">
    <property type="entry name" value="HATPase_EvgS-ArcB-TorS-like"/>
    <property type="match status" value="1"/>
</dbReference>
<keyword evidence="4 8" id="KW-0597">Phosphoprotein</keyword>
<accession>I3CBY7</accession>